<dbReference type="EMBL" id="WWBZ02000051">
    <property type="protein sequence ID" value="KAF4304817.1"/>
    <property type="molecule type" value="Genomic_DNA"/>
</dbReference>
<feature type="transmembrane region" description="Helical" evidence="2">
    <location>
        <begin position="78"/>
        <end position="101"/>
    </location>
</feature>
<feature type="compositionally biased region" description="Acidic residues" evidence="1">
    <location>
        <begin position="126"/>
        <end position="143"/>
    </location>
</feature>
<comment type="caution">
    <text evidence="3">The sequence shown here is derived from an EMBL/GenBank/DDBJ whole genome shotgun (WGS) entry which is preliminary data.</text>
</comment>
<keyword evidence="2" id="KW-0812">Transmembrane</keyword>
<evidence type="ECO:0000313" key="4">
    <source>
        <dbReference type="Proteomes" id="UP000572817"/>
    </source>
</evidence>
<feature type="region of interest" description="Disordered" evidence="1">
    <location>
        <begin position="110"/>
        <end position="186"/>
    </location>
</feature>
<feature type="compositionally biased region" description="Basic and acidic residues" evidence="1">
    <location>
        <begin position="164"/>
        <end position="174"/>
    </location>
</feature>
<keyword evidence="2" id="KW-0472">Membrane</keyword>
<dbReference type="AlphaFoldDB" id="A0A8H4IPB6"/>
<keyword evidence="4" id="KW-1185">Reference proteome</keyword>
<evidence type="ECO:0000256" key="1">
    <source>
        <dbReference type="SAM" id="MobiDB-lite"/>
    </source>
</evidence>
<protein>
    <submittedName>
        <fullName evidence="3">Uncharacterized protein</fullName>
    </submittedName>
</protein>
<gene>
    <name evidence="3" type="ORF">GTA08_BOTSDO08450</name>
</gene>
<dbReference type="Proteomes" id="UP000572817">
    <property type="component" value="Unassembled WGS sequence"/>
</dbReference>
<reference evidence="3" key="1">
    <citation type="submission" date="2020-04" db="EMBL/GenBank/DDBJ databases">
        <title>Genome Assembly and Annotation of Botryosphaeria dothidea sdau 11-99, a Latent Pathogen of Apple Fruit Ring Rot in China.</title>
        <authorList>
            <person name="Yu C."/>
            <person name="Diao Y."/>
            <person name="Lu Q."/>
            <person name="Zhao J."/>
            <person name="Cui S."/>
            <person name="Peng C."/>
            <person name="He B."/>
            <person name="Liu H."/>
        </authorList>
    </citation>
    <scope>NUCLEOTIDE SEQUENCE [LARGE SCALE GENOMIC DNA]</scope>
    <source>
        <strain evidence="3">Sdau11-99</strain>
    </source>
</reference>
<organism evidence="3 4">
    <name type="scientific">Botryosphaeria dothidea</name>
    <dbReference type="NCBI Taxonomy" id="55169"/>
    <lineage>
        <taxon>Eukaryota</taxon>
        <taxon>Fungi</taxon>
        <taxon>Dikarya</taxon>
        <taxon>Ascomycota</taxon>
        <taxon>Pezizomycotina</taxon>
        <taxon>Dothideomycetes</taxon>
        <taxon>Dothideomycetes incertae sedis</taxon>
        <taxon>Botryosphaeriales</taxon>
        <taxon>Botryosphaeriaceae</taxon>
        <taxon>Botryosphaeria</taxon>
    </lineage>
</organism>
<evidence type="ECO:0000313" key="3">
    <source>
        <dbReference type="EMBL" id="KAF4304817.1"/>
    </source>
</evidence>
<accession>A0A8H4IPB6</accession>
<proteinExistence type="predicted"/>
<keyword evidence="2" id="KW-1133">Transmembrane helix</keyword>
<name>A0A8H4IPB6_9PEZI</name>
<sequence length="186" mass="20483">MQHIQLDLDNTYYSLYSHRVRAPHEPLPSVISPVVDTLQTDIIAPEPLPSLTQPTDFAPIDLAPVNDMPFRGNDRPGWSWGISDPSLIVGVIALGIFIRFFNVPRMPARGLEEQEQPTPPTPVNEEPAEETSAEEQSTEATEEELPHQAPAALKPDVGAISADRAGRTAMDKGYKTQGYEGDREDN</sequence>
<evidence type="ECO:0000256" key="2">
    <source>
        <dbReference type="SAM" id="Phobius"/>
    </source>
</evidence>